<organism evidence="1 2">
    <name type="scientific">[Clostridium] asparagiforme DSM 15981</name>
    <dbReference type="NCBI Taxonomy" id="518636"/>
    <lineage>
        <taxon>Bacteria</taxon>
        <taxon>Bacillati</taxon>
        <taxon>Bacillota</taxon>
        <taxon>Clostridia</taxon>
        <taxon>Lachnospirales</taxon>
        <taxon>Lachnospiraceae</taxon>
        <taxon>Enterocloster</taxon>
    </lineage>
</organism>
<dbReference type="HOGENOM" id="CLU_2914155_0_0_9"/>
<dbReference type="AlphaFoldDB" id="C0D2F4"/>
<gene>
    <name evidence="1" type="ORF">CLOSTASPAR_03443</name>
</gene>
<proteinExistence type="predicted"/>
<accession>C0D2F4</accession>
<dbReference type="EMBL" id="ACCJ01000262">
    <property type="protein sequence ID" value="EEG54522.1"/>
    <property type="molecule type" value="Genomic_DNA"/>
</dbReference>
<sequence>MEDKNSFQIVLPGRMKFHRSPFLKLYRPAKAFLLNMVRFFVQPFLFHQFLMWSQLGQFAIF</sequence>
<keyword evidence="2" id="KW-1185">Reference proteome</keyword>
<reference evidence="1 2" key="1">
    <citation type="submission" date="2009-01" db="EMBL/GenBank/DDBJ databases">
        <authorList>
            <person name="Fulton L."/>
            <person name="Clifton S."/>
            <person name="Fulton B."/>
            <person name="Xu J."/>
            <person name="Minx P."/>
            <person name="Pepin K.H."/>
            <person name="Johnson M."/>
            <person name="Bhonagiri V."/>
            <person name="Nash W.E."/>
            <person name="Mardis E.R."/>
            <person name="Wilson R.K."/>
        </authorList>
    </citation>
    <scope>NUCLEOTIDE SEQUENCE [LARGE SCALE GENOMIC DNA]</scope>
    <source>
        <strain evidence="1 2">DSM 15981</strain>
    </source>
</reference>
<protein>
    <submittedName>
        <fullName evidence="1">Uncharacterized protein</fullName>
    </submittedName>
</protein>
<comment type="caution">
    <text evidence="1">The sequence shown here is derived from an EMBL/GenBank/DDBJ whole genome shotgun (WGS) entry which is preliminary data.</text>
</comment>
<name>C0D2F4_9FIRM</name>
<evidence type="ECO:0000313" key="1">
    <source>
        <dbReference type="EMBL" id="EEG54522.1"/>
    </source>
</evidence>
<reference evidence="1 2" key="2">
    <citation type="submission" date="2009-02" db="EMBL/GenBank/DDBJ databases">
        <title>Draft genome sequence of Clostridium asparagiforme (DSM 15981).</title>
        <authorList>
            <person name="Sudarsanam P."/>
            <person name="Ley R."/>
            <person name="Guruge J."/>
            <person name="Turnbaugh P.J."/>
            <person name="Mahowald M."/>
            <person name="Liep D."/>
            <person name="Gordon J."/>
        </authorList>
    </citation>
    <scope>NUCLEOTIDE SEQUENCE [LARGE SCALE GENOMIC DNA]</scope>
    <source>
        <strain evidence="1 2">DSM 15981</strain>
    </source>
</reference>
<evidence type="ECO:0000313" key="2">
    <source>
        <dbReference type="Proteomes" id="UP000004756"/>
    </source>
</evidence>
<dbReference type="Proteomes" id="UP000004756">
    <property type="component" value="Unassembled WGS sequence"/>
</dbReference>